<comment type="caution">
    <text evidence="2">The sequence shown here is derived from an EMBL/GenBank/DDBJ whole genome shotgun (WGS) entry which is preliminary data.</text>
</comment>
<keyword evidence="1" id="KW-0812">Transmembrane</keyword>
<dbReference type="RefSeq" id="WP_184617880.1">
    <property type="nucleotide sequence ID" value="NZ_BOOS01000006.1"/>
</dbReference>
<feature type="transmembrane region" description="Helical" evidence="1">
    <location>
        <begin position="82"/>
        <end position="104"/>
    </location>
</feature>
<evidence type="ECO:0000313" key="3">
    <source>
        <dbReference type="Proteomes" id="UP000588112"/>
    </source>
</evidence>
<protein>
    <recommendedName>
        <fullName evidence="4">DUF4386 domain-containing protein</fullName>
    </recommendedName>
</protein>
<keyword evidence="1" id="KW-1133">Transmembrane helix</keyword>
<organism evidence="2 3">
    <name type="scientific">Sphaerisporangium krabiense</name>
    <dbReference type="NCBI Taxonomy" id="763782"/>
    <lineage>
        <taxon>Bacteria</taxon>
        <taxon>Bacillati</taxon>
        <taxon>Actinomycetota</taxon>
        <taxon>Actinomycetes</taxon>
        <taxon>Streptosporangiales</taxon>
        <taxon>Streptosporangiaceae</taxon>
        <taxon>Sphaerisporangium</taxon>
    </lineage>
</organism>
<evidence type="ECO:0008006" key="4">
    <source>
        <dbReference type="Google" id="ProtNLM"/>
    </source>
</evidence>
<keyword evidence="3" id="KW-1185">Reference proteome</keyword>
<feature type="transmembrane region" description="Helical" evidence="1">
    <location>
        <begin position="26"/>
        <end position="49"/>
    </location>
</feature>
<evidence type="ECO:0000256" key="1">
    <source>
        <dbReference type="SAM" id="Phobius"/>
    </source>
</evidence>
<accession>A0A7W8ZCA9</accession>
<dbReference type="EMBL" id="JACHBR010000003">
    <property type="protein sequence ID" value="MBB5631384.1"/>
    <property type="molecule type" value="Genomic_DNA"/>
</dbReference>
<dbReference type="Proteomes" id="UP000588112">
    <property type="component" value="Unassembled WGS sequence"/>
</dbReference>
<dbReference type="AlphaFoldDB" id="A0A7W8ZCA9"/>
<name>A0A7W8ZCA9_9ACTN</name>
<evidence type="ECO:0000313" key="2">
    <source>
        <dbReference type="EMBL" id="MBB5631384.1"/>
    </source>
</evidence>
<sequence>MPHTAIRAWATIPALTRHGTWFPGRVIGGAALVLGPVAWTVALLLRYLALRAGPFTAAQMDWFDRQEFAAASQLAAYQASPALALAGQACFAAGALLLCPAYITLARLIAPRCPQLAAWGGTLTVLGLFARLYFAGVDQTAFQLADAHGAQAAMRFVSSSYVDISYGPWYVPVLASACQYPGMLVLAIGAYRSATFGLARGLLLLMAGTLWGGVLKAADLADVLWYAGLCLALMPLGVRVLRGTLPGAPADPLPGRTITPPPRRLRLLSW</sequence>
<feature type="transmembrane region" description="Helical" evidence="1">
    <location>
        <begin position="223"/>
        <end position="241"/>
    </location>
</feature>
<gene>
    <name evidence="2" type="ORF">BJ981_007170</name>
</gene>
<feature type="transmembrane region" description="Helical" evidence="1">
    <location>
        <begin position="169"/>
        <end position="191"/>
    </location>
</feature>
<feature type="transmembrane region" description="Helical" evidence="1">
    <location>
        <begin position="198"/>
        <end position="217"/>
    </location>
</feature>
<keyword evidence="1" id="KW-0472">Membrane</keyword>
<feature type="transmembrane region" description="Helical" evidence="1">
    <location>
        <begin position="116"/>
        <end position="134"/>
    </location>
</feature>
<reference evidence="2 3" key="1">
    <citation type="submission" date="2020-08" db="EMBL/GenBank/DDBJ databases">
        <title>Sequencing the genomes of 1000 actinobacteria strains.</title>
        <authorList>
            <person name="Klenk H.-P."/>
        </authorList>
    </citation>
    <scope>NUCLEOTIDE SEQUENCE [LARGE SCALE GENOMIC DNA]</scope>
    <source>
        <strain evidence="2 3">DSM 45790</strain>
    </source>
</reference>
<proteinExistence type="predicted"/>